<dbReference type="GO" id="GO:0000166">
    <property type="term" value="F:nucleotide binding"/>
    <property type="evidence" value="ECO:0007669"/>
    <property type="project" value="UniProtKB-KW"/>
</dbReference>
<dbReference type="WBParaSite" id="PSAMB.scaffold4460size14515.g24392.t1">
    <property type="protein sequence ID" value="PSAMB.scaffold4460size14515.g24392.t1"/>
    <property type="gene ID" value="PSAMB.scaffold4460size14515.g24392"/>
</dbReference>
<dbReference type="InterPro" id="IPR023214">
    <property type="entry name" value="HAD_sf"/>
</dbReference>
<dbReference type="GO" id="GO:0000287">
    <property type="term" value="F:magnesium ion binding"/>
    <property type="evidence" value="ECO:0007669"/>
    <property type="project" value="InterPro"/>
</dbReference>
<keyword evidence="4" id="KW-0479">Metal-binding</keyword>
<dbReference type="Proteomes" id="UP000887566">
    <property type="component" value="Unplaced"/>
</dbReference>
<dbReference type="GO" id="GO:0005737">
    <property type="term" value="C:cytoplasm"/>
    <property type="evidence" value="ECO:0007669"/>
    <property type="project" value="InterPro"/>
</dbReference>
<evidence type="ECO:0000256" key="6">
    <source>
        <dbReference type="ARBA" id="ARBA00022801"/>
    </source>
</evidence>
<evidence type="ECO:0000256" key="8">
    <source>
        <dbReference type="ARBA" id="ARBA00023080"/>
    </source>
</evidence>
<keyword evidence="7" id="KW-0460">Magnesium</keyword>
<proteinExistence type="inferred from homology"/>
<dbReference type="Gene3D" id="1.10.150.340">
    <property type="entry name" value="Pyrimidine 5'-nucleotidase (UMPH-1), N-terminal domain"/>
    <property type="match status" value="1"/>
</dbReference>
<dbReference type="Gene3D" id="3.40.50.1000">
    <property type="entry name" value="HAD superfamily/HAD-like"/>
    <property type="match status" value="1"/>
</dbReference>
<dbReference type="GO" id="GO:0009117">
    <property type="term" value="P:nucleotide metabolic process"/>
    <property type="evidence" value="ECO:0007669"/>
    <property type="project" value="UniProtKB-KW"/>
</dbReference>
<dbReference type="AlphaFoldDB" id="A0A914WMD8"/>
<dbReference type="Pfam" id="PF05822">
    <property type="entry name" value="UMPH-1"/>
    <property type="match status" value="1"/>
</dbReference>
<evidence type="ECO:0000313" key="10">
    <source>
        <dbReference type="WBParaSite" id="PSAMB.scaffold4460size14515.g24392.t1"/>
    </source>
</evidence>
<organism evidence="9 10">
    <name type="scientific">Plectus sambesii</name>
    <dbReference type="NCBI Taxonomy" id="2011161"/>
    <lineage>
        <taxon>Eukaryota</taxon>
        <taxon>Metazoa</taxon>
        <taxon>Ecdysozoa</taxon>
        <taxon>Nematoda</taxon>
        <taxon>Chromadorea</taxon>
        <taxon>Plectida</taxon>
        <taxon>Plectina</taxon>
        <taxon>Plectoidea</taxon>
        <taxon>Plectidae</taxon>
        <taxon>Plectus</taxon>
    </lineage>
</organism>
<comment type="catalytic activity">
    <reaction evidence="1">
        <text>a ribonucleoside 5'-phosphate + H2O = a ribonucleoside + phosphate</text>
        <dbReference type="Rhea" id="RHEA:12484"/>
        <dbReference type="ChEBI" id="CHEBI:15377"/>
        <dbReference type="ChEBI" id="CHEBI:18254"/>
        <dbReference type="ChEBI" id="CHEBI:43474"/>
        <dbReference type="ChEBI" id="CHEBI:58043"/>
        <dbReference type="EC" id="3.1.3.5"/>
    </reaction>
</comment>
<evidence type="ECO:0000256" key="5">
    <source>
        <dbReference type="ARBA" id="ARBA00022741"/>
    </source>
</evidence>
<comment type="similarity">
    <text evidence="2">Belongs to the pyrimidine 5'-nucleotidase family.</text>
</comment>
<evidence type="ECO:0000256" key="2">
    <source>
        <dbReference type="ARBA" id="ARBA00008389"/>
    </source>
</evidence>
<protein>
    <recommendedName>
        <fullName evidence="3">5'-nucleotidase</fullName>
        <ecNumber evidence="3">3.1.3.5</ecNumber>
    </recommendedName>
</protein>
<dbReference type="PANTHER" id="PTHR13045:SF0">
    <property type="entry name" value="7-METHYLGUANOSINE PHOSPHATE-SPECIFIC 5'-NUCLEOTIDASE"/>
    <property type="match status" value="1"/>
</dbReference>
<keyword evidence="8" id="KW-0546">Nucleotide metabolism</keyword>
<evidence type="ECO:0000256" key="4">
    <source>
        <dbReference type="ARBA" id="ARBA00022723"/>
    </source>
</evidence>
<evidence type="ECO:0000256" key="1">
    <source>
        <dbReference type="ARBA" id="ARBA00000815"/>
    </source>
</evidence>
<accession>A0A914WMD8</accession>
<evidence type="ECO:0000313" key="9">
    <source>
        <dbReference type="Proteomes" id="UP000887566"/>
    </source>
</evidence>
<dbReference type="InterPro" id="IPR006434">
    <property type="entry name" value="Pyrimidine_nucleotidase_eu"/>
</dbReference>
<name>A0A914WMD8_9BILA</name>
<dbReference type="FunFam" id="1.10.150.340:FF:000001">
    <property type="entry name" value="Cytosolic 5-nucleotidase 3-like"/>
    <property type="match status" value="1"/>
</dbReference>
<dbReference type="GO" id="GO:0008253">
    <property type="term" value="F:5'-nucleotidase activity"/>
    <property type="evidence" value="ECO:0007669"/>
    <property type="project" value="UniProtKB-EC"/>
</dbReference>
<reference evidence="10" key="1">
    <citation type="submission" date="2022-11" db="UniProtKB">
        <authorList>
            <consortium name="WormBaseParasite"/>
        </authorList>
    </citation>
    <scope>IDENTIFICATION</scope>
</reference>
<evidence type="ECO:0000256" key="7">
    <source>
        <dbReference type="ARBA" id="ARBA00022842"/>
    </source>
</evidence>
<dbReference type="InterPro" id="IPR036412">
    <property type="entry name" value="HAD-like_sf"/>
</dbReference>
<evidence type="ECO:0000256" key="3">
    <source>
        <dbReference type="ARBA" id="ARBA00012643"/>
    </source>
</evidence>
<sequence length="133" mass="14881">MEGLLSAPSIKMKDQAAVEAKVNALLAGGLNKLQVIADFDYTISRYCDANGDRCWTTHGIFDAEAARVNVNLGEKLNALKTKYLAIEFDPNMSIEDKIPHMLDWWRLAHVDICAAKFSRPILETFVRDANVQL</sequence>
<dbReference type="PANTHER" id="PTHR13045">
    <property type="entry name" value="5'-NUCLEOTIDASE"/>
    <property type="match status" value="1"/>
</dbReference>
<dbReference type="SUPFAM" id="SSF56784">
    <property type="entry name" value="HAD-like"/>
    <property type="match status" value="1"/>
</dbReference>
<dbReference type="EC" id="3.1.3.5" evidence="3"/>
<keyword evidence="9" id="KW-1185">Reference proteome</keyword>
<keyword evidence="6" id="KW-0378">Hydrolase</keyword>
<keyword evidence="5" id="KW-0547">Nucleotide-binding</keyword>